<sequence length="271" mass="30729">MFGLVGPDGAGKTTTIKILCGLLNPDDGQVNLFGKNILNNRKEIQNNIGYLSQKFSLYVDLTVDENIEFFAQIHNVRNFHSRRDELLEFTRLTPFRNRLADQLSGGMKQKLALACSLIHKPKILFLDEPTTGVDPVSRRDFWKILSSLIKEGITILMTTPYLDEAERCNRVALMHKGEIISLDTPGRIKNPVGKKSIEIITSDIKLSYKILKAMNEFEIQIFGDRINLIAESTDEIIKKVKQILSSNGIEIISYRVVNLSLENVFIHLINK</sequence>
<evidence type="ECO:0000313" key="4">
    <source>
        <dbReference type="EMBL" id="AFH50619.1"/>
    </source>
</evidence>
<dbReference type="HOGENOM" id="CLU_000604_1_2_10"/>
<dbReference type="SUPFAM" id="SSF52540">
    <property type="entry name" value="P-loop containing nucleoside triphosphate hydrolases"/>
    <property type="match status" value="1"/>
</dbReference>
<gene>
    <name evidence="4" type="ordered locus">IALB_2916</name>
</gene>
<protein>
    <submittedName>
        <fullName evidence="4">ABC-type multidrug transport system ATPase component</fullName>
    </submittedName>
</protein>
<accession>I0ANR2</accession>
<evidence type="ECO:0000256" key="2">
    <source>
        <dbReference type="ARBA" id="ARBA00022840"/>
    </source>
</evidence>
<dbReference type="Proteomes" id="UP000007394">
    <property type="component" value="Chromosome"/>
</dbReference>
<reference evidence="4 5" key="1">
    <citation type="journal article" date="2012" name="Front. Microbiol.">
        <title>Complete genome of Ignavibacterium album, a metabolically versatile, flagellated, facultative anaerobe from the phylum Chlorobi.</title>
        <authorList>
            <person name="Liu Z."/>
            <person name="Frigaard N.-U."/>
            <person name="Vogl K."/>
            <person name="Iino T."/>
            <person name="Ohkuma M."/>
            <person name="Overmann J."/>
            <person name="Bryant D.A."/>
        </authorList>
    </citation>
    <scope>NUCLEOTIDE SEQUENCE [LARGE SCALE GENOMIC DNA]</scope>
    <source>
        <strain evidence="5">DSM 19864 / JCM 16511 / NBRC 101810 / Mat9-16</strain>
    </source>
</reference>
<feature type="domain" description="ABC transporter" evidence="3">
    <location>
        <begin position="2"/>
        <end position="201"/>
    </location>
</feature>
<dbReference type="PANTHER" id="PTHR43038:SF3">
    <property type="entry name" value="ABC TRANSPORTER G FAMILY MEMBER 20 ISOFORM X1"/>
    <property type="match status" value="1"/>
</dbReference>
<dbReference type="InterPro" id="IPR003439">
    <property type="entry name" value="ABC_transporter-like_ATP-bd"/>
</dbReference>
<keyword evidence="2" id="KW-0067">ATP-binding</keyword>
<evidence type="ECO:0000256" key="1">
    <source>
        <dbReference type="ARBA" id="ARBA00022741"/>
    </source>
</evidence>
<dbReference type="InterPro" id="IPR017871">
    <property type="entry name" value="ABC_transporter-like_CS"/>
</dbReference>
<dbReference type="InterPro" id="IPR003593">
    <property type="entry name" value="AAA+_ATPase"/>
</dbReference>
<dbReference type="PROSITE" id="PS50893">
    <property type="entry name" value="ABC_TRANSPORTER_2"/>
    <property type="match status" value="1"/>
</dbReference>
<dbReference type="SMART" id="SM00382">
    <property type="entry name" value="AAA"/>
    <property type="match status" value="1"/>
</dbReference>
<dbReference type="AlphaFoldDB" id="I0ANR2"/>
<proteinExistence type="predicted"/>
<keyword evidence="1" id="KW-0547">Nucleotide-binding</keyword>
<name>I0ANR2_IGNAJ</name>
<dbReference type="STRING" id="945713.IALB_2916"/>
<dbReference type="Pfam" id="PF00005">
    <property type="entry name" value="ABC_tran"/>
    <property type="match status" value="1"/>
</dbReference>
<dbReference type="GO" id="GO:0016887">
    <property type="term" value="F:ATP hydrolysis activity"/>
    <property type="evidence" value="ECO:0007669"/>
    <property type="project" value="InterPro"/>
</dbReference>
<dbReference type="GO" id="GO:0005524">
    <property type="term" value="F:ATP binding"/>
    <property type="evidence" value="ECO:0007669"/>
    <property type="project" value="UniProtKB-KW"/>
</dbReference>
<keyword evidence="5" id="KW-1185">Reference proteome</keyword>
<dbReference type="EMBL" id="CP003418">
    <property type="protein sequence ID" value="AFH50619.1"/>
    <property type="molecule type" value="Genomic_DNA"/>
</dbReference>
<organism evidence="4 5">
    <name type="scientific">Ignavibacterium album (strain DSM 19864 / JCM 16511 / NBRC 101810 / Mat9-16)</name>
    <dbReference type="NCBI Taxonomy" id="945713"/>
    <lineage>
        <taxon>Bacteria</taxon>
        <taxon>Pseudomonadati</taxon>
        <taxon>Ignavibacteriota</taxon>
        <taxon>Ignavibacteria</taxon>
        <taxon>Ignavibacteriales</taxon>
        <taxon>Ignavibacteriaceae</taxon>
        <taxon>Ignavibacterium</taxon>
    </lineage>
</organism>
<dbReference type="KEGG" id="ial:IALB_2916"/>
<evidence type="ECO:0000313" key="5">
    <source>
        <dbReference type="Proteomes" id="UP000007394"/>
    </source>
</evidence>
<dbReference type="Gene3D" id="3.40.50.300">
    <property type="entry name" value="P-loop containing nucleotide triphosphate hydrolases"/>
    <property type="match status" value="1"/>
</dbReference>
<dbReference type="eggNOG" id="COG1131">
    <property type="taxonomic scope" value="Bacteria"/>
</dbReference>
<dbReference type="InterPro" id="IPR027417">
    <property type="entry name" value="P-loop_NTPase"/>
</dbReference>
<evidence type="ECO:0000259" key="3">
    <source>
        <dbReference type="PROSITE" id="PS50893"/>
    </source>
</evidence>
<dbReference type="PROSITE" id="PS00211">
    <property type="entry name" value="ABC_TRANSPORTER_1"/>
    <property type="match status" value="1"/>
</dbReference>
<dbReference type="PANTHER" id="PTHR43038">
    <property type="entry name" value="ATP-BINDING CASSETTE, SUB-FAMILY H, MEMBER 1"/>
    <property type="match status" value="1"/>
</dbReference>